<comment type="caution">
    <text evidence="2">The sequence shown here is derived from an EMBL/GenBank/DDBJ whole genome shotgun (WGS) entry which is preliminary data.</text>
</comment>
<dbReference type="InterPro" id="IPR032710">
    <property type="entry name" value="NTF2-like_dom_sf"/>
</dbReference>
<evidence type="ECO:0000313" key="3">
    <source>
        <dbReference type="Proteomes" id="UP000479756"/>
    </source>
</evidence>
<evidence type="ECO:0000313" key="2">
    <source>
        <dbReference type="EMBL" id="NEM91067.1"/>
    </source>
</evidence>
<dbReference type="EMBL" id="JAAGWZ010000002">
    <property type="protein sequence ID" value="NEM91067.1"/>
    <property type="molecule type" value="Genomic_DNA"/>
</dbReference>
<dbReference type="CDD" id="cd00531">
    <property type="entry name" value="NTF2_like"/>
    <property type="match status" value="1"/>
</dbReference>
<dbReference type="Gene3D" id="3.10.450.50">
    <property type="match status" value="1"/>
</dbReference>
<dbReference type="InterPro" id="IPR037401">
    <property type="entry name" value="SnoaL-like"/>
</dbReference>
<feature type="domain" description="SnoaL-like" evidence="1">
    <location>
        <begin position="8"/>
        <end position="114"/>
    </location>
</feature>
<gene>
    <name evidence="2" type="ORF">G3T37_06830</name>
</gene>
<name>A0A7C9PMU6_9MICO</name>
<dbReference type="Pfam" id="PF12680">
    <property type="entry name" value="SnoaL_2"/>
    <property type="match status" value="1"/>
</dbReference>
<dbReference type="Proteomes" id="UP000479756">
    <property type="component" value="Unassembled WGS sequence"/>
</dbReference>
<dbReference type="AlphaFoldDB" id="A0A7C9PMU6"/>
<dbReference type="PANTHER" id="PTHR41252">
    <property type="entry name" value="BLR2505 PROTEIN"/>
    <property type="match status" value="1"/>
</dbReference>
<dbReference type="RefSeq" id="WP_163472756.1">
    <property type="nucleotide sequence ID" value="NZ_JAAGWZ010000002.1"/>
</dbReference>
<evidence type="ECO:0000259" key="1">
    <source>
        <dbReference type="Pfam" id="PF12680"/>
    </source>
</evidence>
<keyword evidence="3" id="KW-1185">Reference proteome</keyword>
<accession>A0A7C9PMU6</accession>
<sequence length="129" mass="13575">MSKNRDAIEAHYAAGDAGDLAGMLACFSDDIVWTEAAGFPLAGTYVGPAAVAEKVFGALQRDWDGYGVAIDELIDAGDTVVGLGTYSGTYKATGKPFQARVAHVWRLVDGKAVRFEQITDTAEVLAAMS</sequence>
<protein>
    <submittedName>
        <fullName evidence="2">Nuclear transport factor 2 family protein</fullName>
    </submittedName>
</protein>
<proteinExistence type="predicted"/>
<organism evidence="2 3">
    <name type="scientific">Galbitalea soli</name>
    <dbReference type="NCBI Taxonomy" id="1268042"/>
    <lineage>
        <taxon>Bacteria</taxon>
        <taxon>Bacillati</taxon>
        <taxon>Actinomycetota</taxon>
        <taxon>Actinomycetes</taxon>
        <taxon>Micrococcales</taxon>
        <taxon>Microbacteriaceae</taxon>
        <taxon>Galbitalea</taxon>
    </lineage>
</organism>
<dbReference type="PANTHER" id="PTHR41252:SF1">
    <property type="entry name" value="BLR2505 PROTEIN"/>
    <property type="match status" value="1"/>
</dbReference>
<reference evidence="2 3" key="1">
    <citation type="journal article" date="2014" name="Int. J. Syst. Evol. Microbiol.">
        <title>Description of Galbitalea soli gen. nov., sp. nov., and Frondihabitans sucicola sp. nov.</title>
        <authorList>
            <person name="Kim S.J."/>
            <person name="Lim J.M."/>
            <person name="Ahn J.H."/>
            <person name="Weon H.Y."/>
            <person name="Hamada M."/>
            <person name="Suzuki K."/>
            <person name="Ahn T.Y."/>
            <person name="Kwon S.W."/>
        </authorList>
    </citation>
    <scope>NUCLEOTIDE SEQUENCE [LARGE SCALE GENOMIC DNA]</scope>
    <source>
        <strain evidence="2 3">NBRC 108727</strain>
    </source>
</reference>
<dbReference type="SUPFAM" id="SSF54427">
    <property type="entry name" value="NTF2-like"/>
    <property type="match status" value="1"/>
</dbReference>